<dbReference type="CDD" id="cd14275">
    <property type="entry name" value="UBA_EF-Ts"/>
    <property type="match status" value="1"/>
</dbReference>
<dbReference type="Gene3D" id="1.10.8.10">
    <property type="entry name" value="DNA helicase RuvA subunit, C-terminal domain"/>
    <property type="match status" value="1"/>
</dbReference>
<reference evidence="9 10" key="1">
    <citation type="journal article" date="2016" name="Nat. Commun.">
        <title>Thousands of microbial genomes shed light on interconnected biogeochemical processes in an aquifer system.</title>
        <authorList>
            <person name="Anantharaman K."/>
            <person name="Brown C.T."/>
            <person name="Hug L.A."/>
            <person name="Sharon I."/>
            <person name="Castelle C.J."/>
            <person name="Probst A.J."/>
            <person name="Thomas B.C."/>
            <person name="Singh A."/>
            <person name="Wilkins M.J."/>
            <person name="Karaoz U."/>
            <person name="Brodie E.L."/>
            <person name="Williams K.H."/>
            <person name="Hubbard S.S."/>
            <person name="Banfield J.F."/>
        </authorList>
    </citation>
    <scope>NUCLEOTIDE SEQUENCE [LARGE SCALE GENOMIC DNA]</scope>
</reference>
<evidence type="ECO:0000256" key="7">
    <source>
        <dbReference type="RuleBase" id="RU000643"/>
    </source>
</evidence>
<dbReference type="Gene3D" id="3.30.479.20">
    <property type="entry name" value="Elongation factor Ts, dimerisation domain"/>
    <property type="match status" value="1"/>
</dbReference>
<keyword evidence="5" id="KW-0963">Cytoplasm</keyword>
<feature type="domain" description="Translation elongation factor EFTs/EF1B dimerisation" evidence="8">
    <location>
        <begin position="43"/>
        <end position="193"/>
    </location>
</feature>
<dbReference type="EMBL" id="MHMW01000019">
    <property type="protein sequence ID" value="OGZ34092.1"/>
    <property type="molecule type" value="Genomic_DNA"/>
</dbReference>
<proteinExistence type="inferred from homology"/>
<dbReference type="AlphaFoldDB" id="A0A1G2F8L5"/>
<dbReference type="InterPro" id="IPR001816">
    <property type="entry name" value="Transl_elong_EFTs/EF1B"/>
</dbReference>
<evidence type="ECO:0000313" key="10">
    <source>
        <dbReference type="Proteomes" id="UP000179099"/>
    </source>
</evidence>
<evidence type="ECO:0000256" key="2">
    <source>
        <dbReference type="ARBA" id="ARBA00016956"/>
    </source>
</evidence>
<name>A0A1G2F8L5_9BACT</name>
<keyword evidence="4 5" id="KW-0648">Protein biosynthesis</keyword>
<evidence type="ECO:0000313" key="9">
    <source>
        <dbReference type="EMBL" id="OGZ34092.1"/>
    </source>
</evidence>
<comment type="function">
    <text evidence="5 6">Associates with the EF-Tu.GDP complex and induces the exchange of GDP to GTP. It remains bound to the aminoacyl-tRNA.EF-Tu.GTP complex up to the GTP hydrolysis stage on the ribosome.</text>
</comment>
<evidence type="ECO:0000256" key="6">
    <source>
        <dbReference type="RuleBase" id="RU000642"/>
    </source>
</evidence>
<keyword evidence="3 5" id="KW-0251">Elongation factor</keyword>
<dbReference type="GO" id="GO:0003746">
    <property type="term" value="F:translation elongation factor activity"/>
    <property type="evidence" value="ECO:0007669"/>
    <property type="project" value="UniProtKB-UniRule"/>
</dbReference>
<comment type="caution">
    <text evidence="9">The sequence shown here is derived from an EMBL/GenBank/DDBJ whole genome shotgun (WGS) entry which is preliminary data.</text>
</comment>
<dbReference type="Proteomes" id="UP000179099">
    <property type="component" value="Unassembled WGS sequence"/>
</dbReference>
<dbReference type="PANTHER" id="PTHR11741:SF0">
    <property type="entry name" value="ELONGATION FACTOR TS, MITOCHONDRIAL"/>
    <property type="match status" value="1"/>
</dbReference>
<accession>A0A1G2F8L5</accession>
<dbReference type="PROSITE" id="PS01127">
    <property type="entry name" value="EF_TS_2"/>
    <property type="match status" value="1"/>
</dbReference>
<evidence type="ECO:0000256" key="5">
    <source>
        <dbReference type="HAMAP-Rule" id="MF_00050"/>
    </source>
</evidence>
<dbReference type="STRING" id="1801992.A2Y98_03390"/>
<dbReference type="Gene3D" id="1.10.286.20">
    <property type="match status" value="1"/>
</dbReference>
<dbReference type="InterPro" id="IPR036402">
    <property type="entry name" value="EF-Ts_dimer_sf"/>
</dbReference>
<protein>
    <recommendedName>
        <fullName evidence="2 5">Elongation factor Ts</fullName>
        <shortName evidence="5">EF-Ts</shortName>
    </recommendedName>
</protein>
<organism evidence="9 10">
    <name type="scientific">Candidatus Portnoybacteria bacterium RBG_19FT_COMBO_36_7</name>
    <dbReference type="NCBI Taxonomy" id="1801992"/>
    <lineage>
        <taxon>Bacteria</taxon>
        <taxon>Candidatus Portnoyibacteriota</taxon>
    </lineage>
</organism>
<dbReference type="InterPro" id="IPR009060">
    <property type="entry name" value="UBA-like_sf"/>
</dbReference>
<dbReference type="SUPFAM" id="SSF54713">
    <property type="entry name" value="Elongation factor Ts (EF-Ts), dimerisation domain"/>
    <property type="match status" value="1"/>
</dbReference>
<dbReference type="PANTHER" id="PTHR11741">
    <property type="entry name" value="ELONGATION FACTOR TS"/>
    <property type="match status" value="1"/>
</dbReference>
<evidence type="ECO:0000256" key="4">
    <source>
        <dbReference type="ARBA" id="ARBA00022917"/>
    </source>
</evidence>
<evidence type="ECO:0000256" key="3">
    <source>
        <dbReference type="ARBA" id="ARBA00022768"/>
    </source>
</evidence>
<comment type="similarity">
    <text evidence="1 5 6">Belongs to the EF-Ts family.</text>
</comment>
<dbReference type="FunFam" id="1.10.8.10:FF:000001">
    <property type="entry name" value="Elongation factor Ts"/>
    <property type="match status" value="1"/>
</dbReference>
<evidence type="ECO:0000256" key="1">
    <source>
        <dbReference type="ARBA" id="ARBA00005532"/>
    </source>
</evidence>
<dbReference type="HAMAP" id="MF_00050">
    <property type="entry name" value="EF_Ts"/>
    <property type="match status" value="1"/>
</dbReference>
<dbReference type="NCBIfam" id="TIGR00116">
    <property type="entry name" value="tsf"/>
    <property type="match status" value="1"/>
</dbReference>
<gene>
    <name evidence="5" type="primary">tsf</name>
    <name evidence="9" type="ORF">A2Y98_03390</name>
</gene>
<feature type="region of interest" description="Involved in Mg(2+) ion dislocation from EF-Tu" evidence="5">
    <location>
        <begin position="80"/>
        <end position="83"/>
    </location>
</feature>
<dbReference type="SUPFAM" id="SSF46934">
    <property type="entry name" value="UBA-like"/>
    <property type="match status" value="1"/>
</dbReference>
<comment type="subcellular location">
    <subcellularLocation>
        <location evidence="5 7">Cytoplasm</location>
    </subcellularLocation>
</comment>
<dbReference type="InterPro" id="IPR018101">
    <property type="entry name" value="Transl_elong_Ts_CS"/>
</dbReference>
<dbReference type="Pfam" id="PF00889">
    <property type="entry name" value="EF_TS"/>
    <property type="match status" value="1"/>
</dbReference>
<evidence type="ECO:0000259" key="8">
    <source>
        <dbReference type="Pfam" id="PF00889"/>
    </source>
</evidence>
<dbReference type="InterPro" id="IPR014039">
    <property type="entry name" value="Transl_elong_EFTs/EF1B_dimer"/>
</dbReference>
<dbReference type="GO" id="GO:0005737">
    <property type="term" value="C:cytoplasm"/>
    <property type="evidence" value="ECO:0007669"/>
    <property type="project" value="UniProtKB-SubCell"/>
</dbReference>
<sequence>MITAQQVKELRDKTLASVSDCKKALEESGGDFVKAQEILRRRGKQVAEKRAGKETRQGIIEYYVHSNKKIGALVELNCETDFVAKNDKFRELAHDIALHVASMNPQYLEAADIPQEVLEKKRNEFMEEIKNSGKPEAVQKQILEGKMKKFSEEISLLEQPFVKNPDEKIKDLVNEYTGKIGENIKIGKFIRLEIL</sequence>